<gene>
    <name evidence="4" type="ORF">RM445_08520</name>
</gene>
<dbReference type="Gene3D" id="3.30.565.10">
    <property type="entry name" value="Histidine kinase-like ATPase, C-terminal domain"/>
    <property type="match status" value="1"/>
</dbReference>
<dbReference type="InterPro" id="IPR036890">
    <property type="entry name" value="HATPase_C_sf"/>
</dbReference>
<dbReference type="CDD" id="cd16936">
    <property type="entry name" value="HATPase_RsbW-like"/>
    <property type="match status" value="1"/>
</dbReference>
<dbReference type="GO" id="GO:0016301">
    <property type="term" value="F:kinase activity"/>
    <property type="evidence" value="ECO:0007669"/>
    <property type="project" value="UniProtKB-KW"/>
</dbReference>
<keyword evidence="5" id="KW-1185">Reference proteome</keyword>
<dbReference type="Pfam" id="PF13581">
    <property type="entry name" value="HATPase_c_2"/>
    <property type="match status" value="1"/>
</dbReference>
<dbReference type="EMBL" id="JAVREJ010000004">
    <property type="protein sequence ID" value="MDT0349563.1"/>
    <property type="molecule type" value="Genomic_DNA"/>
</dbReference>
<dbReference type="Proteomes" id="UP001183202">
    <property type="component" value="Unassembled WGS sequence"/>
</dbReference>
<dbReference type="PANTHER" id="PTHR35526:SF3">
    <property type="entry name" value="ANTI-SIGMA-F FACTOR RSBW"/>
    <property type="match status" value="1"/>
</dbReference>
<dbReference type="NCBIfam" id="NF041045">
    <property type="entry name" value="RsbA_anti_sig"/>
    <property type="match status" value="1"/>
</dbReference>
<protein>
    <submittedName>
        <fullName evidence="4">Sensor histidine kinase</fullName>
    </submittedName>
</protein>
<evidence type="ECO:0000256" key="1">
    <source>
        <dbReference type="ARBA" id="ARBA00022527"/>
    </source>
</evidence>
<evidence type="ECO:0000259" key="3">
    <source>
        <dbReference type="Pfam" id="PF14417"/>
    </source>
</evidence>
<accession>A0ABU2N6K1</accession>
<dbReference type="PANTHER" id="PTHR35526">
    <property type="entry name" value="ANTI-SIGMA-F FACTOR RSBW-RELATED"/>
    <property type="match status" value="1"/>
</dbReference>
<keyword evidence="4" id="KW-0418">Kinase</keyword>
<evidence type="ECO:0000313" key="5">
    <source>
        <dbReference type="Proteomes" id="UP001183202"/>
    </source>
</evidence>
<dbReference type="InterPro" id="IPR047718">
    <property type="entry name" value="RsbA-like_anti_sig"/>
</dbReference>
<keyword evidence="1" id="KW-0723">Serine/threonine-protein kinase</keyword>
<organism evidence="4 5">
    <name type="scientific">Pseudonocardia charpentierae</name>
    <dbReference type="NCBI Taxonomy" id="3075545"/>
    <lineage>
        <taxon>Bacteria</taxon>
        <taxon>Bacillati</taxon>
        <taxon>Actinomycetota</taxon>
        <taxon>Actinomycetes</taxon>
        <taxon>Pseudonocardiales</taxon>
        <taxon>Pseudonocardiaceae</taxon>
        <taxon>Pseudonocardia</taxon>
    </lineage>
</organism>
<dbReference type="InterPro" id="IPR025847">
    <property type="entry name" value="MEDS_domain"/>
</dbReference>
<feature type="domain" description="MEDS" evidence="3">
    <location>
        <begin position="15"/>
        <end position="158"/>
    </location>
</feature>
<evidence type="ECO:0000259" key="2">
    <source>
        <dbReference type="Pfam" id="PF13581"/>
    </source>
</evidence>
<proteinExistence type="predicted"/>
<dbReference type="Pfam" id="PF14417">
    <property type="entry name" value="MEDS"/>
    <property type="match status" value="1"/>
</dbReference>
<dbReference type="SUPFAM" id="SSF55874">
    <property type="entry name" value="ATPase domain of HSP90 chaperone/DNA topoisomerase II/histidine kinase"/>
    <property type="match status" value="1"/>
</dbReference>
<dbReference type="InterPro" id="IPR003594">
    <property type="entry name" value="HATPase_dom"/>
</dbReference>
<reference evidence="5" key="1">
    <citation type="submission" date="2023-07" db="EMBL/GenBank/DDBJ databases">
        <title>30 novel species of actinomycetes from the DSMZ collection.</title>
        <authorList>
            <person name="Nouioui I."/>
        </authorList>
    </citation>
    <scope>NUCLEOTIDE SEQUENCE [LARGE SCALE GENOMIC DNA]</scope>
    <source>
        <strain evidence="5">DSM 45834</strain>
    </source>
</reference>
<feature type="domain" description="Histidine kinase/HSP90-like ATPase" evidence="2">
    <location>
        <begin position="196"/>
        <end position="309"/>
    </location>
</feature>
<dbReference type="RefSeq" id="WP_311555582.1">
    <property type="nucleotide sequence ID" value="NZ_JAVREJ010000004.1"/>
</dbReference>
<evidence type="ECO:0000313" key="4">
    <source>
        <dbReference type="EMBL" id="MDT0349563.1"/>
    </source>
</evidence>
<dbReference type="InterPro" id="IPR050267">
    <property type="entry name" value="Anti-sigma-factor_SerPK"/>
</dbReference>
<comment type="caution">
    <text evidence="4">The sequence shown here is derived from an EMBL/GenBank/DDBJ whole genome shotgun (WGS) entry which is preliminary data.</text>
</comment>
<sequence>MGLRTAANVDEAFVHPALFYQGPWEYLSETIPFIREGLARDEPVAVAVPQSRLELLRAALGDLVARVRLVDMSVAGRNPGRIIAEVLGAAVDAHPDKHVRVIGEPIWPERSDLEYPACVQHEALINLAFAGRSATILCPYDVANLDPVIIADAAVTHPTLLQSGTSFPSPGYAPDRIVAEHNCALPEPADATVIAFDAAHLRSARRSSVDYAERAGLAAERVDDVLLAVGEMAANSVRHGGGSGVLRLWTDAAHVVCEVADAGVIDDPLVGRRPAAPGQLSGRGLLMVNHLADLVRMHTTSEGTVVRAYFRT</sequence>
<name>A0ABU2N6K1_9PSEU</name>
<keyword evidence="4" id="KW-0808">Transferase</keyword>